<evidence type="ECO:0008006" key="4">
    <source>
        <dbReference type="Google" id="ProtNLM"/>
    </source>
</evidence>
<feature type="transmembrane region" description="Helical" evidence="1">
    <location>
        <begin position="16"/>
        <end position="37"/>
    </location>
</feature>
<proteinExistence type="predicted"/>
<evidence type="ECO:0000313" key="2">
    <source>
        <dbReference type="EMBL" id="OGY53733.1"/>
    </source>
</evidence>
<feature type="transmembrane region" description="Helical" evidence="1">
    <location>
        <begin position="67"/>
        <end position="88"/>
    </location>
</feature>
<keyword evidence="1" id="KW-0812">Transmembrane</keyword>
<protein>
    <recommendedName>
        <fullName evidence="4">DUF5671 domain-containing protein</fullName>
    </recommendedName>
</protein>
<sequence length="142" mass="16564">MLKEKWNKIQFKNKSIIFALLMSLIVPIIPTLLLWLLSKVVSDNLFYSLIDLQALLFLEVNLLSVSLLWLLIRFIPLVPLAYLNGWLLEKKFKKLERKNLYLWITSILIYFVSLAIGALIMFLMSKVGFLNNVLEVFKAFSI</sequence>
<keyword evidence="1" id="KW-0472">Membrane</keyword>
<reference evidence="2 3" key="1">
    <citation type="journal article" date="2016" name="Nat. Commun.">
        <title>Thousands of microbial genomes shed light on interconnected biogeochemical processes in an aquifer system.</title>
        <authorList>
            <person name="Anantharaman K."/>
            <person name="Brown C.T."/>
            <person name="Hug L.A."/>
            <person name="Sharon I."/>
            <person name="Castelle C.J."/>
            <person name="Probst A.J."/>
            <person name="Thomas B.C."/>
            <person name="Singh A."/>
            <person name="Wilkins M.J."/>
            <person name="Karaoz U."/>
            <person name="Brodie E.L."/>
            <person name="Williams K.H."/>
            <person name="Hubbard S.S."/>
            <person name="Banfield J.F."/>
        </authorList>
    </citation>
    <scope>NUCLEOTIDE SEQUENCE [LARGE SCALE GENOMIC DNA]</scope>
</reference>
<accession>A0A1G1YMZ4</accession>
<evidence type="ECO:0000313" key="3">
    <source>
        <dbReference type="Proteomes" id="UP000178122"/>
    </source>
</evidence>
<comment type="caution">
    <text evidence="2">The sequence shown here is derived from an EMBL/GenBank/DDBJ whole genome shotgun (WGS) entry which is preliminary data.</text>
</comment>
<name>A0A1G1YMZ4_9BACT</name>
<keyword evidence="1" id="KW-1133">Transmembrane helix</keyword>
<dbReference type="EMBL" id="MHIN01000041">
    <property type="protein sequence ID" value="OGY53733.1"/>
    <property type="molecule type" value="Genomic_DNA"/>
</dbReference>
<feature type="transmembrane region" description="Helical" evidence="1">
    <location>
        <begin position="100"/>
        <end position="124"/>
    </location>
</feature>
<dbReference type="Proteomes" id="UP000178122">
    <property type="component" value="Unassembled WGS sequence"/>
</dbReference>
<gene>
    <name evidence="2" type="ORF">A2912_01375</name>
</gene>
<evidence type="ECO:0000256" key="1">
    <source>
        <dbReference type="SAM" id="Phobius"/>
    </source>
</evidence>
<dbReference type="AlphaFoldDB" id="A0A1G1YMZ4"/>
<organism evidence="2 3">
    <name type="scientific">Candidatus Buchananbacteria bacterium RIFCSPLOWO2_01_FULL_40_23b</name>
    <dbReference type="NCBI Taxonomy" id="1797544"/>
    <lineage>
        <taxon>Bacteria</taxon>
        <taxon>Candidatus Buchananiibacteriota</taxon>
    </lineage>
</organism>